<sequence>MCIFLYKPDIDQQASCSTLSFSRSSRPTKQAQAAPQPSPAVQGHDQDTPPAQGQSIMLRRALRLLEKVRNRPDSLAALKFSALLRRQTSRFSQKKRAEMRSPVPPLSSAASPSRKTKRPSSLKQSKTMSWSRSMRGRQFSRSEPDLIKPHRPSRIASDNLDLRRSLSFTCESETKPAAGWKTKTNRGRPVCPKSSPSLTTLFSQLRSPSRISLLTDQSSKNAKTRSSTTPTDLRSALSTSRTRKPSASPSQPKRKVRFQVTHLPPKAFHRNCRSHLSRARNPLRPRLTDAYASCAPLSKKANPSMARQLTSSRFTDPKHLMTSTWPENITVLDPPATTPPRRHQHRRPRETPLHLPQGEEQQDKRLWLLHGPQRDSRATRRGQHHRVTASARPREQVHRRFLFVDFGQTEDRRRSGRRVYPPPRPELRQHAAGNDGGDRRGEAGNGEASVVAGEM</sequence>
<feature type="compositionally biased region" description="Polar residues" evidence="1">
    <location>
        <begin position="211"/>
        <end position="251"/>
    </location>
</feature>
<dbReference type="Proteomes" id="UP000774617">
    <property type="component" value="Unassembled WGS sequence"/>
</dbReference>
<feature type="compositionally biased region" description="Basic and acidic residues" evidence="1">
    <location>
        <begin position="361"/>
        <end position="378"/>
    </location>
</feature>
<feature type="region of interest" description="Disordered" evidence="1">
    <location>
        <begin position="329"/>
        <end position="394"/>
    </location>
</feature>
<feature type="region of interest" description="Disordered" evidence="1">
    <location>
        <begin position="16"/>
        <end position="54"/>
    </location>
</feature>
<feature type="compositionally biased region" description="Low complexity" evidence="1">
    <location>
        <begin position="16"/>
        <end position="42"/>
    </location>
</feature>
<feature type="region of interest" description="Disordered" evidence="1">
    <location>
        <begin position="173"/>
        <end position="196"/>
    </location>
</feature>
<feature type="region of interest" description="Disordered" evidence="1">
    <location>
        <begin position="408"/>
        <end position="455"/>
    </location>
</feature>
<evidence type="ECO:0000256" key="1">
    <source>
        <dbReference type="SAM" id="MobiDB-lite"/>
    </source>
</evidence>
<keyword evidence="3" id="KW-1185">Reference proteome</keyword>
<protein>
    <submittedName>
        <fullName evidence="2">Uncharacterized protein</fullName>
    </submittedName>
</protein>
<proteinExistence type="predicted"/>
<reference evidence="2 3" key="1">
    <citation type="journal article" date="2021" name="Nat. Commun.">
        <title>Genetic determinants of endophytism in the Arabidopsis root mycobiome.</title>
        <authorList>
            <person name="Mesny F."/>
            <person name="Miyauchi S."/>
            <person name="Thiergart T."/>
            <person name="Pickel B."/>
            <person name="Atanasova L."/>
            <person name="Karlsson M."/>
            <person name="Huettel B."/>
            <person name="Barry K.W."/>
            <person name="Haridas S."/>
            <person name="Chen C."/>
            <person name="Bauer D."/>
            <person name="Andreopoulos W."/>
            <person name="Pangilinan J."/>
            <person name="LaButti K."/>
            <person name="Riley R."/>
            <person name="Lipzen A."/>
            <person name="Clum A."/>
            <person name="Drula E."/>
            <person name="Henrissat B."/>
            <person name="Kohler A."/>
            <person name="Grigoriev I.V."/>
            <person name="Martin F.M."/>
            <person name="Hacquard S."/>
        </authorList>
    </citation>
    <scope>NUCLEOTIDE SEQUENCE [LARGE SCALE GENOMIC DNA]</scope>
    <source>
        <strain evidence="2 3">MPI-SDFR-AT-0080</strain>
    </source>
</reference>
<evidence type="ECO:0000313" key="2">
    <source>
        <dbReference type="EMBL" id="KAH7059090.1"/>
    </source>
</evidence>
<organism evidence="2 3">
    <name type="scientific">Macrophomina phaseolina</name>
    <dbReference type="NCBI Taxonomy" id="35725"/>
    <lineage>
        <taxon>Eukaryota</taxon>
        <taxon>Fungi</taxon>
        <taxon>Dikarya</taxon>
        <taxon>Ascomycota</taxon>
        <taxon>Pezizomycotina</taxon>
        <taxon>Dothideomycetes</taxon>
        <taxon>Dothideomycetes incertae sedis</taxon>
        <taxon>Botryosphaeriales</taxon>
        <taxon>Botryosphaeriaceae</taxon>
        <taxon>Macrophomina</taxon>
    </lineage>
</organism>
<name>A0ABQ8GL06_9PEZI</name>
<comment type="caution">
    <text evidence="2">The sequence shown here is derived from an EMBL/GenBank/DDBJ whole genome shotgun (WGS) entry which is preliminary data.</text>
</comment>
<feature type="region of interest" description="Disordered" evidence="1">
    <location>
        <begin position="90"/>
        <end position="158"/>
    </location>
</feature>
<feature type="compositionally biased region" description="Polar residues" evidence="1">
    <location>
        <begin position="121"/>
        <end position="132"/>
    </location>
</feature>
<evidence type="ECO:0000313" key="3">
    <source>
        <dbReference type="Proteomes" id="UP000774617"/>
    </source>
</evidence>
<gene>
    <name evidence="2" type="ORF">B0J12DRAFT_382731</name>
</gene>
<dbReference type="EMBL" id="JAGTJR010000006">
    <property type="protein sequence ID" value="KAH7059090.1"/>
    <property type="molecule type" value="Genomic_DNA"/>
</dbReference>
<accession>A0ABQ8GL06</accession>
<feature type="region of interest" description="Disordered" evidence="1">
    <location>
        <begin position="211"/>
        <end position="257"/>
    </location>
</feature>